<comment type="caution">
    <text evidence="1">The sequence shown here is derived from an EMBL/GenBank/DDBJ whole genome shotgun (WGS) entry which is preliminary data.</text>
</comment>
<sequence>GSATLTTGLIDGGGSGGAQFVNQEGLVLVPASAARNAGLSGQAINTGYSSYSTGLLPIPTGNVPIIPIGGGATTTTTTLQAQPSTIQTFYTRPTITTSEQYSSGYRIVPIQKRK</sequence>
<reference evidence="1 2" key="1">
    <citation type="submission" date="2017-03" db="EMBL/GenBank/DDBJ databases">
        <title>Genome Survey of Euroglyphus maynei.</title>
        <authorList>
            <person name="Arlian L.G."/>
            <person name="Morgan M.S."/>
            <person name="Rider S.D."/>
        </authorList>
    </citation>
    <scope>NUCLEOTIDE SEQUENCE [LARGE SCALE GENOMIC DNA]</scope>
    <source>
        <strain evidence="1">Arlian Lab</strain>
        <tissue evidence="1">Whole body</tissue>
    </source>
</reference>
<feature type="non-terminal residue" evidence="1">
    <location>
        <position position="1"/>
    </location>
</feature>
<dbReference type="EMBL" id="MUJZ01021885">
    <property type="protein sequence ID" value="OTF79682.1"/>
    <property type="molecule type" value="Genomic_DNA"/>
</dbReference>
<dbReference type="Proteomes" id="UP000194236">
    <property type="component" value="Unassembled WGS sequence"/>
</dbReference>
<gene>
    <name evidence="1" type="ORF">BLA29_013799</name>
</gene>
<proteinExistence type="predicted"/>
<accession>A0A1Y3BFP9</accession>
<name>A0A1Y3BFP9_EURMA</name>
<evidence type="ECO:0000313" key="2">
    <source>
        <dbReference type="Proteomes" id="UP000194236"/>
    </source>
</evidence>
<dbReference type="AlphaFoldDB" id="A0A1Y3BFP9"/>
<keyword evidence="2" id="KW-1185">Reference proteome</keyword>
<evidence type="ECO:0000313" key="1">
    <source>
        <dbReference type="EMBL" id="OTF79682.1"/>
    </source>
</evidence>
<protein>
    <submittedName>
        <fullName evidence="1">Uncharacterized protein</fullName>
    </submittedName>
</protein>
<organism evidence="1 2">
    <name type="scientific">Euroglyphus maynei</name>
    <name type="common">Mayne's house dust mite</name>
    <dbReference type="NCBI Taxonomy" id="6958"/>
    <lineage>
        <taxon>Eukaryota</taxon>
        <taxon>Metazoa</taxon>
        <taxon>Ecdysozoa</taxon>
        <taxon>Arthropoda</taxon>
        <taxon>Chelicerata</taxon>
        <taxon>Arachnida</taxon>
        <taxon>Acari</taxon>
        <taxon>Acariformes</taxon>
        <taxon>Sarcoptiformes</taxon>
        <taxon>Astigmata</taxon>
        <taxon>Psoroptidia</taxon>
        <taxon>Analgoidea</taxon>
        <taxon>Pyroglyphidae</taxon>
        <taxon>Pyroglyphinae</taxon>
        <taxon>Euroglyphus</taxon>
    </lineage>
</organism>